<evidence type="ECO:0000313" key="2">
    <source>
        <dbReference type="EMBL" id="GAT49205.1"/>
    </source>
</evidence>
<accession>A0ABQ0LDJ0</accession>
<keyword evidence="3" id="KW-1185">Reference proteome</keyword>
<dbReference type="EMBL" id="DF845312">
    <property type="protein sequence ID" value="GAT49205.1"/>
    <property type="molecule type" value="Genomic_DNA"/>
</dbReference>
<proteinExistence type="predicted"/>
<feature type="region of interest" description="Disordered" evidence="1">
    <location>
        <begin position="1"/>
        <end position="28"/>
    </location>
</feature>
<feature type="region of interest" description="Disordered" evidence="1">
    <location>
        <begin position="124"/>
        <end position="148"/>
    </location>
</feature>
<evidence type="ECO:0000256" key="1">
    <source>
        <dbReference type="SAM" id="MobiDB-lite"/>
    </source>
</evidence>
<feature type="compositionally biased region" description="Low complexity" evidence="1">
    <location>
        <begin position="130"/>
        <end position="140"/>
    </location>
</feature>
<feature type="region of interest" description="Disordered" evidence="1">
    <location>
        <begin position="180"/>
        <end position="205"/>
    </location>
</feature>
<feature type="compositionally biased region" description="Polar residues" evidence="1">
    <location>
        <begin position="8"/>
        <end position="28"/>
    </location>
</feature>
<feature type="region of interest" description="Disordered" evidence="1">
    <location>
        <begin position="298"/>
        <end position="317"/>
    </location>
</feature>
<feature type="compositionally biased region" description="Polar residues" evidence="1">
    <location>
        <begin position="298"/>
        <end position="312"/>
    </location>
</feature>
<organism evidence="2 3">
    <name type="scientific">Mycena chlorophos</name>
    <name type="common">Agaric fungus</name>
    <name type="synonym">Agaricus chlorophos</name>
    <dbReference type="NCBI Taxonomy" id="658473"/>
    <lineage>
        <taxon>Eukaryota</taxon>
        <taxon>Fungi</taxon>
        <taxon>Dikarya</taxon>
        <taxon>Basidiomycota</taxon>
        <taxon>Agaricomycotina</taxon>
        <taxon>Agaricomycetes</taxon>
        <taxon>Agaricomycetidae</taxon>
        <taxon>Agaricales</taxon>
        <taxon>Marasmiineae</taxon>
        <taxon>Mycenaceae</taxon>
        <taxon>Mycena</taxon>
    </lineage>
</organism>
<feature type="compositionally biased region" description="Polar residues" evidence="1">
    <location>
        <begin position="186"/>
        <end position="195"/>
    </location>
</feature>
<name>A0ABQ0LDJ0_MYCCL</name>
<gene>
    <name evidence="2" type="ORF">MCHLO_06536</name>
</gene>
<reference evidence="2" key="1">
    <citation type="submission" date="2014-09" db="EMBL/GenBank/DDBJ databases">
        <title>Genome sequence of the luminous mushroom Mycena chlorophos for searching fungal bioluminescence genes.</title>
        <authorList>
            <person name="Tanaka Y."/>
            <person name="Kasuga D."/>
            <person name="Oba Y."/>
            <person name="Hase S."/>
            <person name="Sato K."/>
            <person name="Oba Y."/>
            <person name="Sakakibara Y."/>
        </authorList>
    </citation>
    <scope>NUCLEOTIDE SEQUENCE</scope>
</reference>
<dbReference type="Proteomes" id="UP000815677">
    <property type="component" value="Unassembled WGS sequence"/>
</dbReference>
<protein>
    <submittedName>
        <fullName evidence="2">Uncharacterized protein</fullName>
    </submittedName>
</protein>
<evidence type="ECO:0000313" key="3">
    <source>
        <dbReference type="Proteomes" id="UP000815677"/>
    </source>
</evidence>
<sequence>MTPPSWPPTLTRSCADPNSRTPSATQTDALCPRYTKGVETGWRSFSLSCRTTTRTSRLPVALHDDDHERDYVVGLDYPCRELGEDATRRGARRRWARAGMSPSLSSAQDLAEVDKHFMRSHRRVWRRTRPSATATHTHTPLPRRRRLGLVRTTASSAPEDDVHVCLPRFLPTPAEHRATAPLAEESPNSNTSNGQVEPGTGCLSRENSTATGVLFHEGLLRTEGVEDWRWTGRAGAGSGKRKARRFGRGRRRAVRIVDGDESEDWYTRYDWRTTLPLPLRTIPSRGMYDNPMLIDTASSGRAPSVRPSTSRSRFGVGEAEDCTVRRRAVQARMPTGAYAAASLERLDDSSSP</sequence>